<name>A0A4E0S0E9_FASHE</name>
<evidence type="ECO:0000256" key="1">
    <source>
        <dbReference type="SAM" id="MobiDB-lite"/>
    </source>
</evidence>
<protein>
    <submittedName>
        <fullName evidence="2">Uncharacterized protein</fullName>
    </submittedName>
</protein>
<feature type="compositionally biased region" description="Polar residues" evidence="1">
    <location>
        <begin position="435"/>
        <end position="471"/>
    </location>
</feature>
<feature type="region of interest" description="Disordered" evidence="1">
    <location>
        <begin position="1"/>
        <end position="36"/>
    </location>
</feature>
<feature type="compositionally biased region" description="Polar residues" evidence="1">
    <location>
        <begin position="1"/>
        <end position="26"/>
    </location>
</feature>
<keyword evidence="3" id="KW-1185">Reference proteome</keyword>
<feature type="compositionally biased region" description="Low complexity" evidence="1">
    <location>
        <begin position="487"/>
        <end position="499"/>
    </location>
</feature>
<dbReference type="Proteomes" id="UP000230066">
    <property type="component" value="Unassembled WGS sequence"/>
</dbReference>
<reference evidence="2" key="1">
    <citation type="submission" date="2019-03" db="EMBL/GenBank/DDBJ databases">
        <title>Improved annotation for the trematode Fasciola hepatica.</title>
        <authorList>
            <person name="Choi Y.-J."/>
            <person name="Martin J."/>
            <person name="Mitreva M."/>
        </authorList>
    </citation>
    <scope>NUCLEOTIDE SEQUENCE [LARGE SCALE GENOMIC DNA]</scope>
</reference>
<dbReference type="AlphaFoldDB" id="A0A4E0S0E9"/>
<sequence>MAPLHSLQSVSISPNGGPLSHSQPLQSEYPPPPPVWTAPVPSAGTVFTVSPSQWLPSTFSHAAGILVCPSAQTVQPIVITAASLNTTPTTLLIAPQPALPFSSPTEIRHSNSAPFFTEMNGAVSVPTYGSETVTQSPGHWSSVPSTSFIPVQFEAGSLTTNAAPSPHPVSMYLGMVQAPILSGGAGVLNKPTIYLISNVLSLVQATDILWKAVSTAFPVCTTTTSAVSSTGQTLPSPTDNRWLFCTHQFLRFGKPNSMLQAAHQTGASSDHTSSVKLPSLGQIQNMWLRIRELRRVIAKAQESVASSSESSVMGRNSAQIQRLKSEHERLMTLFRLVIIARIDALSESRDSGVYNGSSNDTIKNTLSSADLQVELKLMQYYLRILGGDTVAAKGGPVFTSGPRLRRASSPLLEGKTVSEQHGSIPKPTDLLNVAHETSSGPLTSTPRSESSLNQSIASCTETLSPSSRPSPTHNPPNVPVPMDDLFTPGESTEPPSSPMTTDVLFELWDSVAKDNAQLIQTKTQNEDVYCSSLPESLLHGSCGSSAKTDNHHFQCDTNDIIHQPMSTEPFDLLDNQTHANKIDV</sequence>
<comment type="caution">
    <text evidence="2">The sequence shown here is derived from an EMBL/GenBank/DDBJ whole genome shotgun (WGS) entry which is preliminary data.</text>
</comment>
<evidence type="ECO:0000313" key="3">
    <source>
        <dbReference type="Proteomes" id="UP000230066"/>
    </source>
</evidence>
<organism evidence="2 3">
    <name type="scientific">Fasciola hepatica</name>
    <name type="common">Liver fluke</name>
    <dbReference type="NCBI Taxonomy" id="6192"/>
    <lineage>
        <taxon>Eukaryota</taxon>
        <taxon>Metazoa</taxon>
        <taxon>Spiralia</taxon>
        <taxon>Lophotrochozoa</taxon>
        <taxon>Platyhelminthes</taxon>
        <taxon>Trematoda</taxon>
        <taxon>Digenea</taxon>
        <taxon>Plagiorchiida</taxon>
        <taxon>Echinostomata</taxon>
        <taxon>Echinostomatoidea</taxon>
        <taxon>Fasciolidae</taxon>
        <taxon>Fasciola</taxon>
    </lineage>
</organism>
<gene>
    <name evidence="2" type="ORF">D915_005557</name>
</gene>
<evidence type="ECO:0000313" key="2">
    <source>
        <dbReference type="EMBL" id="THD23510.1"/>
    </source>
</evidence>
<dbReference type="EMBL" id="JXXN02002107">
    <property type="protein sequence ID" value="THD23510.1"/>
    <property type="molecule type" value="Genomic_DNA"/>
</dbReference>
<feature type="region of interest" description="Disordered" evidence="1">
    <location>
        <begin position="396"/>
        <end position="499"/>
    </location>
</feature>
<proteinExistence type="predicted"/>
<accession>A0A4E0S0E9</accession>